<dbReference type="SMART" id="SM00355">
    <property type="entry name" value="ZnF_C2H2"/>
    <property type="match status" value="2"/>
</dbReference>
<gene>
    <name evidence="3" type="ORF">BO71DRAFT_401872</name>
</gene>
<keyword evidence="1" id="KW-0479">Metal-binding</keyword>
<evidence type="ECO:0000256" key="1">
    <source>
        <dbReference type="PROSITE-ProRule" id="PRU00042"/>
    </source>
</evidence>
<dbReference type="GO" id="GO:0008270">
    <property type="term" value="F:zinc ion binding"/>
    <property type="evidence" value="ECO:0007669"/>
    <property type="project" value="UniProtKB-KW"/>
</dbReference>
<accession>A0A319D1D8</accession>
<organism evidence="3 4">
    <name type="scientific">Aspergillus ellipticus CBS 707.79</name>
    <dbReference type="NCBI Taxonomy" id="1448320"/>
    <lineage>
        <taxon>Eukaryota</taxon>
        <taxon>Fungi</taxon>
        <taxon>Dikarya</taxon>
        <taxon>Ascomycota</taxon>
        <taxon>Pezizomycotina</taxon>
        <taxon>Eurotiomycetes</taxon>
        <taxon>Eurotiomycetidae</taxon>
        <taxon>Eurotiales</taxon>
        <taxon>Aspergillaceae</taxon>
        <taxon>Aspergillus</taxon>
        <taxon>Aspergillus subgen. Circumdati</taxon>
    </lineage>
</organism>
<dbReference type="AlphaFoldDB" id="A0A319D1D8"/>
<evidence type="ECO:0000313" key="4">
    <source>
        <dbReference type="Proteomes" id="UP000247810"/>
    </source>
</evidence>
<keyword evidence="1" id="KW-0862">Zinc</keyword>
<keyword evidence="1" id="KW-0863">Zinc-finger</keyword>
<proteinExistence type="predicted"/>
<evidence type="ECO:0000259" key="2">
    <source>
        <dbReference type="PROSITE" id="PS50157"/>
    </source>
</evidence>
<dbReference type="PROSITE" id="PS50157">
    <property type="entry name" value="ZINC_FINGER_C2H2_2"/>
    <property type="match status" value="1"/>
</dbReference>
<dbReference type="InterPro" id="IPR036236">
    <property type="entry name" value="Znf_C2H2_sf"/>
</dbReference>
<keyword evidence="4" id="KW-1185">Reference proteome</keyword>
<protein>
    <recommendedName>
        <fullName evidence="2">C2H2-type domain-containing protein</fullName>
    </recommendedName>
</protein>
<dbReference type="OrthoDB" id="427030at2759"/>
<name>A0A319D1D8_9EURO</name>
<dbReference type="VEuPathDB" id="FungiDB:BO71DRAFT_401872"/>
<dbReference type="InterPro" id="IPR013087">
    <property type="entry name" value="Znf_C2H2_type"/>
</dbReference>
<dbReference type="SUPFAM" id="SSF57667">
    <property type="entry name" value="beta-beta-alpha zinc fingers"/>
    <property type="match status" value="1"/>
</dbReference>
<reference evidence="3 4" key="1">
    <citation type="submission" date="2018-02" db="EMBL/GenBank/DDBJ databases">
        <title>The genomes of Aspergillus section Nigri reveals drivers in fungal speciation.</title>
        <authorList>
            <consortium name="DOE Joint Genome Institute"/>
            <person name="Vesth T.C."/>
            <person name="Nybo J."/>
            <person name="Theobald S."/>
            <person name="Brandl J."/>
            <person name="Frisvad J.C."/>
            <person name="Nielsen K.F."/>
            <person name="Lyhne E.K."/>
            <person name="Kogle M.E."/>
            <person name="Kuo A."/>
            <person name="Riley R."/>
            <person name="Clum A."/>
            <person name="Nolan M."/>
            <person name="Lipzen A."/>
            <person name="Salamov A."/>
            <person name="Henrissat B."/>
            <person name="Wiebenga A."/>
            <person name="De vries R.P."/>
            <person name="Grigoriev I.V."/>
            <person name="Mortensen U.H."/>
            <person name="Andersen M.R."/>
            <person name="Baker S.E."/>
        </authorList>
    </citation>
    <scope>NUCLEOTIDE SEQUENCE [LARGE SCALE GENOMIC DNA]</scope>
    <source>
        <strain evidence="3 4">CBS 707.79</strain>
    </source>
</reference>
<dbReference type="Proteomes" id="UP000247810">
    <property type="component" value="Unassembled WGS sequence"/>
</dbReference>
<dbReference type="PROSITE" id="PS00028">
    <property type="entry name" value="ZINC_FINGER_C2H2_1"/>
    <property type="match status" value="1"/>
</dbReference>
<feature type="domain" description="C2H2-type" evidence="2">
    <location>
        <begin position="159"/>
        <end position="184"/>
    </location>
</feature>
<dbReference type="EMBL" id="KZ825966">
    <property type="protein sequence ID" value="PYH90849.1"/>
    <property type="molecule type" value="Genomic_DNA"/>
</dbReference>
<sequence>MSDLFEPGVVEDYECWCHHEESDGSQSEVCDLDPRSERYDPDLTLPFGSSLDFFPSSSGCTEDDSDTEINITDSNQTIAPKGQQTPTDTTASPWIEKRANVRSVLIDGFRTKTVDPQELEVKKNLLVCYLEGCPLESKMVCRSAYEKHLKYYHNSERRFACPREGCGKKFARKVDVANHIKLSHEKVNIKANKDN</sequence>
<dbReference type="Gene3D" id="3.30.160.60">
    <property type="entry name" value="Classic Zinc Finger"/>
    <property type="match status" value="1"/>
</dbReference>
<evidence type="ECO:0000313" key="3">
    <source>
        <dbReference type="EMBL" id="PYH90849.1"/>
    </source>
</evidence>